<dbReference type="GO" id="GO:0005886">
    <property type="term" value="C:plasma membrane"/>
    <property type="evidence" value="ECO:0007669"/>
    <property type="project" value="UniProtKB-SubCell"/>
</dbReference>
<evidence type="ECO:0000256" key="7">
    <source>
        <dbReference type="ARBA" id="ARBA00023136"/>
    </source>
</evidence>
<evidence type="ECO:0000256" key="4">
    <source>
        <dbReference type="ARBA" id="ARBA00022692"/>
    </source>
</evidence>
<keyword evidence="4 9" id="KW-0812">Transmembrane</keyword>
<keyword evidence="7 9" id="KW-0472">Membrane</keyword>
<evidence type="ECO:0000259" key="10">
    <source>
        <dbReference type="PROSITE" id="PS50928"/>
    </source>
</evidence>
<keyword evidence="3 9" id="KW-0813">Transport</keyword>
<dbReference type="AlphaFoldDB" id="A0A1M6DFT1"/>
<feature type="transmembrane region" description="Helical" evidence="9">
    <location>
        <begin position="12"/>
        <end position="38"/>
    </location>
</feature>
<evidence type="ECO:0000313" key="11">
    <source>
        <dbReference type="EMBL" id="SHI72040.1"/>
    </source>
</evidence>
<dbReference type="STRING" id="198092.SAMN02745194_00932"/>
<dbReference type="Gene3D" id="1.10.3720.10">
    <property type="entry name" value="MetI-like"/>
    <property type="match status" value="1"/>
</dbReference>
<feature type="transmembrane region" description="Helical" evidence="9">
    <location>
        <begin position="243"/>
        <end position="267"/>
    </location>
</feature>
<feature type="transmembrane region" description="Helical" evidence="9">
    <location>
        <begin position="99"/>
        <end position="121"/>
    </location>
</feature>
<evidence type="ECO:0000256" key="9">
    <source>
        <dbReference type="RuleBase" id="RU366001"/>
    </source>
</evidence>
<dbReference type="Pfam" id="PF00528">
    <property type="entry name" value="BPD_transp_1"/>
    <property type="match status" value="1"/>
</dbReference>
<comment type="similarity">
    <text evidence="9">Belongs to the binding-protein-dependent transport system permease family. CysTW subfamily.</text>
</comment>
<dbReference type="InterPro" id="IPR000515">
    <property type="entry name" value="MetI-like"/>
</dbReference>
<dbReference type="InterPro" id="IPR035906">
    <property type="entry name" value="MetI-like_sf"/>
</dbReference>
<feature type="transmembrane region" description="Helical" evidence="9">
    <location>
        <begin position="186"/>
        <end position="207"/>
    </location>
</feature>
<dbReference type="Proteomes" id="UP000184387">
    <property type="component" value="Unassembled WGS sequence"/>
</dbReference>
<dbReference type="EMBL" id="FQZF01000004">
    <property type="protein sequence ID" value="SHI72040.1"/>
    <property type="molecule type" value="Genomic_DNA"/>
</dbReference>
<dbReference type="FunFam" id="1.10.3720.10:FF:000004">
    <property type="entry name" value="Sulfate transport system permease protein CysT"/>
    <property type="match status" value="1"/>
</dbReference>
<dbReference type="CDD" id="cd06261">
    <property type="entry name" value="TM_PBP2"/>
    <property type="match status" value="1"/>
</dbReference>
<dbReference type="NCBIfam" id="TIGR00969">
    <property type="entry name" value="3a0106s02"/>
    <property type="match status" value="1"/>
</dbReference>
<reference evidence="11 12" key="1">
    <citation type="submission" date="2016-11" db="EMBL/GenBank/DDBJ databases">
        <authorList>
            <person name="Jaros S."/>
            <person name="Januszkiewicz K."/>
            <person name="Wedrychowicz H."/>
        </authorList>
    </citation>
    <scope>NUCLEOTIDE SEQUENCE [LARGE SCALE GENOMIC DNA]</scope>
    <source>
        <strain evidence="11 12">DSM 14916</strain>
    </source>
</reference>
<dbReference type="RefSeq" id="WP_073131990.1">
    <property type="nucleotide sequence ID" value="NZ_FQZF01000004.1"/>
</dbReference>
<feature type="domain" description="ABC transmembrane type-1" evidence="10">
    <location>
        <begin position="61"/>
        <end position="264"/>
    </location>
</feature>
<evidence type="ECO:0000256" key="5">
    <source>
        <dbReference type="ARBA" id="ARBA00022989"/>
    </source>
</evidence>
<comment type="function">
    <text evidence="8">Part of the ABC transporter complex CysAWTP (TC 3.A.1.6.1) involved in sulfate/thiosulfate import. Probably responsible for the translocation of the substrate across the membrane.</text>
</comment>
<dbReference type="InterPro" id="IPR005667">
    <property type="entry name" value="Sulph_transpt2"/>
</dbReference>
<comment type="caution">
    <text evidence="9">Lacks conserved residue(s) required for the propagation of feature annotation.</text>
</comment>
<comment type="subunit">
    <text evidence="2">The complex is composed of two ATP-binding proteins (CysA), two transmembrane proteins (CysT and CysW) and a solute-binding protein (CysP).</text>
</comment>
<dbReference type="InterPro" id="IPR011865">
    <property type="entry name" value="CysT_permease"/>
</dbReference>
<keyword evidence="6 9" id="KW-0764">Sulfate transport</keyword>
<evidence type="ECO:0000256" key="2">
    <source>
        <dbReference type="ARBA" id="ARBA00011779"/>
    </source>
</evidence>
<dbReference type="PANTHER" id="PTHR30406:SF8">
    <property type="entry name" value="SULFATE TRANSPORT SYSTEM PERMEASE PROTEIN CYST"/>
    <property type="match status" value="1"/>
</dbReference>
<organism evidence="11 12">
    <name type="scientific">Muricoccus roseus</name>
    <dbReference type="NCBI Taxonomy" id="198092"/>
    <lineage>
        <taxon>Bacteria</taxon>
        <taxon>Pseudomonadati</taxon>
        <taxon>Pseudomonadota</taxon>
        <taxon>Alphaproteobacteria</taxon>
        <taxon>Acetobacterales</taxon>
        <taxon>Roseomonadaceae</taxon>
        <taxon>Muricoccus</taxon>
    </lineage>
</organism>
<sequence>MSLSLSRRDPLPGFGLSLGVTLAWLSLIVLVPLSALALRPWELGLSGILGVLSDARVLAALRLSFGTALVAALANLPLGLLVAWVLVRLRFPGRRVLDAMVDLPFALPTAVAGLALTALFAPNGWLGAPLKALGITVAYTPLGVFVAMMFVGLPFAVRTVEPVLRDLGTEAEEAAATLGASRPQTLLRVVLPALAPALVTGFGLAFARAVGEYGSVIFIAGNRPMVSEIAPLVIVQRLEAFDYAGAAAVGLTMLAISFLVLLLLGLIQARLRPGGRA</sequence>
<gene>
    <name evidence="11" type="ORF">SAMN02745194_00932</name>
</gene>
<evidence type="ECO:0000256" key="1">
    <source>
        <dbReference type="ARBA" id="ARBA00004651"/>
    </source>
</evidence>
<evidence type="ECO:0000313" key="12">
    <source>
        <dbReference type="Proteomes" id="UP000184387"/>
    </source>
</evidence>
<accession>A0A1M6DFT1</accession>
<feature type="transmembrane region" description="Helical" evidence="9">
    <location>
        <begin position="58"/>
        <end position="87"/>
    </location>
</feature>
<keyword evidence="12" id="KW-1185">Reference proteome</keyword>
<feature type="transmembrane region" description="Helical" evidence="9">
    <location>
        <begin position="133"/>
        <end position="157"/>
    </location>
</feature>
<dbReference type="SUPFAM" id="SSF161098">
    <property type="entry name" value="MetI-like"/>
    <property type="match status" value="1"/>
</dbReference>
<name>A0A1M6DFT1_9PROT</name>
<evidence type="ECO:0000256" key="3">
    <source>
        <dbReference type="ARBA" id="ARBA00022448"/>
    </source>
</evidence>
<dbReference type="NCBIfam" id="TIGR02139">
    <property type="entry name" value="permease_CysT"/>
    <property type="match status" value="1"/>
</dbReference>
<dbReference type="PANTHER" id="PTHR30406">
    <property type="entry name" value="SULFATE TRANSPORT SYSTEM PERMEASE PROTEIN"/>
    <property type="match status" value="1"/>
</dbReference>
<comment type="subcellular location">
    <subcellularLocation>
        <location evidence="1">Cell membrane</location>
        <topology evidence="1">Multi-pass membrane protein</topology>
    </subcellularLocation>
</comment>
<proteinExistence type="inferred from homology"/>
<dbReference type="GO" id="GO:0015419">
    <property type="term" value="F:ABC-type sulfate transporter activity"/>
    <property type="evidence" value="ECO:0007669"/>
    <property type="project" value="UniProtKB-UniRule"/>
</dbReference>
<evidence type="ECO:0000256" key="6">
    <source>
        <dbReference type="ARBA" id="ARBA00023032"/>
    </source>
</evidence>
<keyword evidence="5 9" id="KW-1133">Transmembrane helix</keyword>
<dbReference type="PROSITE" id="PS50928">
    <property type="entry name" value="ABC_TM1"/>
    <property type="match status" value="1"/>
</dbReference>
<protein>
    <recommendedName>
        <fullName evidence="9">Sulfate transport system permease protein CysT</fullName>
    </recommendedName>
</protein>
<evidence type="ECO:0000256" key="8">
    <source>
        <dbReference type="ARBA" id="ARBA00025323"/>
    </source>
</evidence>
<comment type="function">
    <text evidence="9">Part of the ABC transporter complex (TC 3.A.1.6.1) involved in sulfate/thiosulfate import.</text>
</comment>